<evidence type="ECO:0000256" key="7">
    <source>
        <dbReference type="SAM" id="MobiDB-lite"/>
    </source>
</evidence>
<evidence type="ECO:0000256" key="6">
    <source>
        <dbReference type="ARBA" id="ARBA00023136"/>
    </source>
</evidence>
<evidence type="ECO:0000313" key="13">
    <source>
        <dbReference type="Proteomes" id="UP000310016"/>
    </source>
</evidence>
<name>A0A4U0QBH8_9NEIS</name>
<organism evidence="12 13">
    <name type="scientific">Chitiniphilus eburneus</name>
    <dbReference type="NCBI Taxonomy" id="2571148"/>
    <lineage>
        <taxon>Bacteria</taxon>
        <taxon>Pseudomonadati</taxon>
        <taxon>Pseudomonadota</taxon>
        <taxon>Betaproteobacteria</taxon>
        <taxon>Neisseriales</taxon>
        <taxon>Chitinibacteraceae</taxon>
        <taxon>Chitiniphilus</taxon>
    </lineage>
</organism>
<dbReference type="PANTHER" id="PTHR30347">
    <property type="entry name" value="POTASSIUM CHANNEL RELATED"/>
    <property type="match status" value="1"/>
</dbReference>
<sequence>MGRPGAFHPLPPPDLHHANPAKDSPARMMQRENLIVELFSDLSQHGVVRPDLLWQIGVLVLVVVLAVLGSRYIKPRLHSEQRRWKWGSEGFSRVVFPLLALLGLLLGGLLLAPFYPLPHKLLAVAVVLFTAMVNIRTLVYVLRSTFNNAQWLIRSEKYIAGVIWTLYALHVVGVLADIVDALNSVSFKIGKINISMLGVINGVFSVALTLLVAMWLSRLIEQRLMGAALMDMNLRVVLAKLTRTLLVTLAVIIALPLVGIDPTVLSVFGGALGVGLGFGLQKIASNYVSGFIILLDRSVKLGDLIQIDSRQGVITGLTSRYVVLKGADGTESLVPNETLITSTVVNQSYNDRSVWIKLPISVAYESDLQLVMKLLVDATRGIERIVQEPPPRAFLENFGASAVDLSVGFWVKDPENGTLALKSQINERLWQSFREYRINIPFNRLDVVHFRPGDRLAGDGNLQGLGQQSPPDRGD</sequence>
<evidence type="ECO:0000259" key="10">
    <source>
        <dbReference type="Pfam" id="PF21082"/>
    </source>
</evidence>
<dbReference type="InterPro" id="IPR006685">
    <property type="entry name" value="MscS_channel_2nd"/>
</dbReference>
<dbReference type="GO" id="GO:0005886">
    <property type="term" value="C:plasma membrane"/>
    <property type="evidence" value="ECO:0007669"/>
    <property type="project" value="UniProtKB-SubCell"/>
</dbReference>
<dbReference type="Pfam" id="PF21082">
    <property type="entry name" value="MS_channel_3rd"/>
    <property type="match status" value="1"/>
</dbReference>
<dbReference type="InterPro" id="IPR052702">
    <property type="entry name" value="MscS-like_channel"/>
</dbReference>
<feature type="transmembrane region" description="Helical" evidence="8">
    <location>
        <begin position="158"/>
        <end position="176"/>
    </location>
</feature>
<evidence type="ECO:0000256" key="3">
    <source>
        <dbReference type="ARBA" id="ARBA00022475"/>
    </source>
</evidence>
<evidence type="ECO:0000256" key="8">
    <source>
        <dbReference type="SAM" id="Phobius"/>
    </source>
</evidence>
<feature type="transmembrane region" description="Helical" evidence="8">
    <location>
        <begin position="121"/>
        <end position="146"/>
    </location>
</feature>
<comment type="similarity">
    <text evidence="2">Belongs to the MscS (TC 1.A.23) family.</text>
</comment>
<dbReference type="InterPro" id="IPR010920">
    <property type="entry name" value="LSM_dom_sf"/>
</dbReference>
<protein>
    <submittedName>
        <fullName evidence="12">Mechanosensitive ion channel</fullName>
    </submittedName>
</protein>
<dbReference type="AlphaFoldDB" id="A0A4U0QBH8"/>
<feature type="domain" description="Mechanosensitive ion channel transmembrane helices 2/3" evidence="11">
    <location>
        <begin position="240"/>
        <end position="281"/>
    </location>
</feature>
<dbReference type="Gene3D" id="1.10.287.1260">
    <property type="match status" value="1"/>
</dbReference>
<reference evidence="12 13" key="1">
    <citation type="submission" date="2019-04" db="EMBL/GenBank/DDBJ databases">
        <title>Chitiniphilus eburnea sp. nov., a novel chitinolytic bacterium isolated from aquaculture sludge.</title>
        <authorList>
            <person name="Sheng M."/>
        </authorList>
    </citation>
    <scope>NUCLEOTIDE SEQUENCE [LARGE SCALE GENOMIC DNA]</scope>
    <source>
        <strain evidence="12 13">HX-2-15</strain>
    </source>
</reference>
<evidence type="ECO:0000256" key="2">
    <source>
        <dbReference type="ARBA" id="ARBA00008017"/>
    </source>
</evidence>
<feature type="transmembrane region" description="Helical" evidence="8">
    <location>
        <begin position="237"/>
        <end position="257"/>
    </location>
</feature>
<evidence type="ECO:0000259" key="9">
    <source>
        <dbReference type="Pfam" id="PF00924"/>
    </source>
</evidence>
<feature type="transmembrane region" description="Helical" evidence="8">
    <location>
        <begin position="196"/>
        <end position="216"/>
    </location>
</feature>
<dbReference type="Pfam" id="PF21088">
    <property type="entry name" value="MS_channel_1st"/>
    <property type="match status" value="1"/>
</dbReference>
<dbReference type="Gene3D" id="3.30.70.100">
    <property type="match status" value="1"/>
</dbReference>
<evidence type="ECO:0000313" key="12">
    <source>
        <dbReference type="EMBL" id="TJZ78743.1"/>
    </source>
</evidence>
<dbReference type="Proteomes" id="UP000310016">
    <property type="component" value="Unassembled WGS sequence"/>
</dbReference>
<dbReference type="InterPro" id="IPR011066">
    <property type="entry name" value="MscS_channel_C_sf"/>
</dbReference>
<dbReference type="InterPro" id="IPR023408">
    <property type="entry name" value="MscS_beta-dom_sf"/>
</dbReference>
<dbReference type="SUPFAM" id="SSF50182">
    <property type="entry name" value="Sm-like ribonucleoproteins"/>
    <property type="match status" value="1"/>
</dbReference>
<feature type="transmembrane region" description="Helical" evidence="8">
    <location>
        <begin position="94"/>
        <end position="115"/>
    </location>
</feature>
<comment type="caution">
    <text evidence="12">The sequence shown here is derived from an EMBL/GenBank/DDBJ whole genome shotgun (WGS) entry which is preliminary data.</text>
</comment>
<keyword evidence="3" id="KW-1003">Cell membrane</keyword>
<evidence type="ECO:0000259" key="11">
    <source>
        <dbReference type="Pfam" id="PF21088"/>
    </source>
</evidence>
<keyword evidence="6 8" id="KW-0472">Membrane</keyword>
<accession>A0A4U0QBH8</accession>
<keyword evidence="4 8" id="KW-0812">Transmembrane</keyword>
<keyword evidence="5 8" id="KW-1133">Transmembrane helix</keyword>
<proteinExistence type="inferred from homology"/>
<dbReference type="InterPro" id="IPR049142">
    <property type="entry name" value="MS_channel_1st"/>
</dbReference>
<feature type="region of interest" description="Disordered" evidence="7">
    <location>
        <begin position="1"/>
        <end position="23"/>
    </location>
</feature>
<evidence type="ECO:0000256" key="1">
    <source>
        <dbReference type="ARBA" id="ARBA00004651"/>
    </source>
</evidence>
<dbReference type="GO" id="GO:0008381">
    <property type="term" value="F:mechanosensitive monoatomic ion channel activity"/>
    <property type="evidence" value="ECO:0007669"/>
    <property type="project" value="UniProtKB-ARBA"/>
</dbReference>
<dbReference type="Pfam" id="PF00924">
    <property type="entry name" value="MS_channel_2nd"/>
    <property type="match status" value="1"/>
</dbReference>
<dbReference type="PANTHER" id="PTHR30347:SF1">
    <property type="entry name" value="MECHANOSENSITIVE CHANNEL MSCK"/>
    <property type="match status" value="1"/>
</dbReference>
<comment type="subcellular location">
    <subcellularLocation>
        <location evidence="1">Cell membrane</location>
        <topology evidence="1">Multi-pass membrane protein</topology>
    </subcellularLocation>
</comment>
<evidence type="ECO:0000256" key="5">
    <source>
        <dbReference type="ARBA" id="ARBA00022989"/>
    </source>
</evidence>
<dbReference type="InterPro" id="IPR011014">
    <property type="entry name" value="MscS_channel_TM-2"/>
</dbReference>
<evidence type="ECO:0000256" key="4">
    <source>
        <dbReference type="ARBA" id="ARBA00022692"/>
    </source>
</evidence>
<keyword evidence="13" id="KW-1185">Reference proteome</keyword>
<dbReference type="OrthoDB" id="9809206at2"/>
<dbReference type="InterPro" id="IPR049278">
    <property type="entry name" value="MS_channel_C"/>
</dbReference>
<dbReference type="SUPFAM" id="SSF82689">
    <property type="entry name" value="Mechanosensitive channel protein MscS (YggB), C-terminal domain"/>
    <property type="match status" value="1"/>
</dbReference>
<feature type="domain" description="Mechanosensitive ion channel MscS" evidence="9">
    <location>
        <begin position="283"/>
        <end position="348"/>
    </location>
</feature>
<dbReference type="Gene3D" id="2.30.30.60">
    <property type="match status" value="1"/>
</dbReference>
<gene>
    <name evidence="12" type="ORF">FAZ21_00160</name>
</gene>
<feature type="domain" description="Mechanosensitive ion channel MscS C-terminal" evidence="10">
    <location>
        <begin position="356"/>
        <end position="440"/>
    </location>
</feature>
<dbReference type="EMBL" id="SUMF01000001">
    <property type="protein sequence ID" value="TJZ78743.1"/>
    <property type="molecule type" value="Genomic_DNA"/>
</dbReference>
<feature type="transmembrane region" description="Helical" evidence="8">
    <location>
        <begin position="52"/>
        <end position="73"/>
    </location>
</feature>
<dbReference type="SUPFAM" id="SSF82861">
    <property type="entry name" value="Mechanosensitive channel protein MscS (YggB), transmembrane region"/>
    <property type="match status" value="1"/>
</dbReference>